<organism evidence="2 3">
    <name type="scientific">Spectribacter acetivorans</name>
    <dbReference type="NCBI Taxonomy" id="3075603"/>
    <lineage>
        <taxon>Bacteria</taxon>
        <taxon>Pseudomonadati</taxon>
        <taxon>Pseudomonadota</taxon>
        <taxon>Gammaproteobacteria</taxon>
        <taxon>Salinisphaerales</taxon>
        <taxon>Salinisphaeraceae</taxon>
        <taxon>Spectribacter</taxon>
    </lineage>
</organism>
<dbReference type="InterPro" id="IPR010985">
    <property type="entry name" value="Ribbon_hlx_hlx"/>
</dbReference>
<dbReference type="EMBL" id="JAVRHY010000001">
    <property type="protein sequence ID" value="MDT0617173.1"/>
    <property type="molecule type" value="Genomic_DNA"/>
</dbReference>
<sequence length="76" mass="8917">MTTVNISFQDQLLTAIDEVARREHRSRSELLREAARSYIERQRRWDALFDIGQRATDEQGLTEADIQREIDAVRQA</sequence>
<keyword evidence="3" id="KW-1185">Reference proteome</keyword>
<protein>
    <submittedName>
        <fullName evidence="2">Ribbon-helix-helix protein, CopG family</fullName>
    </submittedName>
</protein>
<evidence type="ECO:0000259" key="1">
    <source>
        <dbReference type="Pfam" id="PF01402"/>
    </source>
</evidence>
<comment type="caution">
    <text evidence="2">The sequence shown here is derived from an EMBL/GenBank/DDBJ whole genome shotgun (WGS) entry which is preliminary data.</text>
</comment>
<proteinExistence type="predicted"/>
<dbReference type="Gene3D" id="1.10.1220.10">
    <property type="entry name" value="Met repressor-like"/>
    <property type="match status" value="1"/>
</dbReference>
<evidence type="ECO:0000313" key="2">
    <source>
        <dbReference type="EMBL" id="MDT0617173.1"/>
    </source>
</evidence>
<dbReference type="Pfam" id="PF01402">
    <property type="entry name" value="RHH_1"/>
    <property type="match status" value="1"/>
</dbReference>
<dbReference type="CDD" id="cd22231">
    <property type="entry name" value="RHH_NikR_HicB-like"/>
    <property type="match status" value="1"/>
</dbReference>
<evidence type="ECO:0000313" key="3">
    <source>
        <dbReference type="Proteomes" id="UP001259982"/>
    </source>
</evidence>
<dbReference type="SUPFAM" id="SSF47598">
    <property type="entry name" value="Ribbon-helix-helix"/>
    <property type="match status" value="1"/>
</dbReference>
<name>A0ABU3B790_9GAMM</name>
<dbReference type="InterPro" id="IPR013321">
    <property type="entry name" value="Arc_rbn_hlx_hlx"/>
</dbReference>
<feature type="domain" description="Ribbon-helix-helix protein CopG" evidence="1">
    <location>
        <begin position="4"/>
        <end position="42"/>
    </location>
</feature>
<accession>A0ABU3B790</accession>
<dbReference type="RefSeq" id="WP_311656797.1">
    <property type="nucleotide sequence ID" value="NZ_JAVRHY010000001.1"/>
</dbReference>
<gene>
    <name evidence="2" type="ORF">RM531_01660</name>
</gene>
<reference evidence="2 3" key="1">
    <citation type="submission" date="2023-09" db="EMBL/GenBank/DDBJ databases">
        <authorList>
            <person name="Rey-Velasco X."/>
        </authorList>
    </citation>
    <scope>NUCLEOTIDE SEQUENCE [LARGE SCALE GENOMIC DNA]</scope>
    <source>
        <strain evidence="2 3">P385</strain>
    </source>
</reference>
<dbReference type="Proteomes" id="UP001259982">
    <property type="component" value="Unassembled WGS sequence"/>
</dbReference>
<dbReference type="InterPro" id="IPR002145">
    <property type="entry name" value="CopG"/>
</dbReference>